<dbReference type="GO" id="GO:0070374">
    <property type="term" value="P:positive regulation of ERK1 and ERK2 cascade"/>
    <property type="evidence" value="ECO:0007669"/>
    <property type="project" value="TreeGrafter"/>
</dbReference>
<keyword evidence="8 10" id="KW-0727">SH2 domain</keyword>
<feature type="domain" description="SH2" evidence="12">
    <location>
        <begin position="190"/>
        <end position="284"/>
    </location>
</feature>
<dbReference type="InterPro" id="IPR000980">
    <property type="entry name" value="SH2"/>
</dbReference>
<feature type="domain" description="Tyrosine-protein phosphatase" evidence="13">
    <location>
        <begin position="311"/>
        <end position="590"/>
    </location>
</feature>
<evidence type="ECO:0000256" key="5">
    <source>
        <dbReference type="ARBA" id="ARBA00022737"/>
    </source>
</evidence>
<dbReference type="InterPro" id="IPR036860">
    <property type="entry name" value="SH2_dom_sf"/>
</dbReference>
<evidence type="ECO:0000256" key="6">
    <source>
        <dbReference type="ARBA" id="ARBA00022801"/>
    </source>
</evidence>
<evidence type="ECO:0000256" key="10">
    <source>
        <dbReference type="PROSITE-ProRule" id="PRU00191"/>
    </source>
</evidence>
<evidence type="ECO:0000256" key="8">
    <source>
        <dbReference type="ARBA" id="ARBA00022999"/>
    </source>
</evidence>
<dbReference type="PROSITE" id="PS50055">
    <property type="entry name" value="TYR_PHOSPHATASE_PTP"/>
    <property type="match status" value="1"/>
</dbReference>
<dbReference type="InterPro" id="IPR000387">
    <property type="entry name" value="Tyr_Pase_dom"/>
</dbReference>
<dbReference type="CDD" id="cd10340">
    <property type="entry name" value="SH2_N-SH2_SHP_like"/>
    <property type="match status" value="1"/>
</dbReference>
<evidence type="ECO:0000259" key="12">
    <source>
        <dbReference type="PROSITE" id="PS50001"/>
    </source>
</evidence>
<evidence type="ECO:0000256" key="1">
    <source>
        <dbReference type="ARBA" id="ARBA00004496"/>
    </source>
</evidence>
<proteinExistence type="predicted"/>
<feature type="domain" description="Tyrosine specific protein phosphatases" evidence="14">
    <location>
        <begin position="505"/>
        <end position="581"/>
    </location>
</feature>
<keyword evidence="15" id="KW-0675">Receptor</keyword>
<evidence type="ECO:0000259" key="13">
    <source>
        <dbReference type="PROSITE" id="PS50055"/>
    </source>
</evidence>
<keyword evidence="7" id="KW-0904">Protein phosphatase</keyword>
<dbReference type="CDD" id="cd09931">
    <property type="entry name" value="SH2_C-SH2_SHP_like"/>
    <property type="match status" value="1"/>
</dbReference>
<comment type="subcellular location">
    <subcellularLocation>
        <location evidence="1">Cytoplasm</location>
    </subcellularLocation>
</comment>
<dbReference type="SMART" id="SM00404">
    <property type="entry name" value="PTPc_motif"/>
    <property type="match status" value="1"/>
</dbReference>
<reference evidence="15 16" key="1">
    <citation type="submission" date="2015-01" db="EMBL/GenBank/DDBJ databases">
        <title>Evolution of Trichinella species and genotypes.</title>
        <authorList>
            <person name="Korhonen P.K."/>
            <person name="Edoardo P."/>
            <person name="Giuseppe L.R."/>
            <person name="Gasser R.B."/>
        </authorList>
    </citation>
    <scope>NUCLEOTIDE SEQUENCE [LARGE SCALE GENOMIC DNA]</scope>
    <source>
        <strain evidence="15">ISS37</strain>
    </source>
</reference>
<dbReference type="Gene3D" id="3.30.505.10">
    <property type="entry name" value="SH2 domain"/>
    <property type="match status" value="2"/>
</dbReference>
<dbReference type="OrthoDB" id="8815311at2759"/>
<dbReference type="SMART" id="SM00252">
    <property type="entry name" value="SH2"/>
    <property type="match status" value="2"/>
</dbReference>
<dbReference type="FunFam" id="3.30.505.10:FF:000012">
    <property type="entry name" value="Tyrosine-protein phosphatase non-receptor type"/>
    <property type="match status" value="1"/>
</dbReference>
<evidence type="ECO:0000256" key="3">
    <source>
        <dbReference type="ARBA" id="ARBA00022490"/>
    </source>
</evidence>
<dbReference type="Pfam" id="PF00017">
    <property type="entry name" value="SH2"/>
    <property type="match status" value="2"/>
</dbReference>
<dbReference type="PANTHER" id="PTHR46559">
    <property type="entry name" value="TYROSINE-PROTEIN PHOSPHATASE NON-RECEPTOR TYPE 11"/>
    <property type="match status" value="1"/>
</dbReference>
<evidence type="ECO:0000256" key="7">
    <source>
        <dbReference type="ARBA" id="ARBA00022912"/>
    </source>
</evidence>
<dbReference type="Gene3D" id="3.90.190.10">
    <property type="entry name" value="Protein tyrosine phosphatase superfamily"/>
    <property type="match status" value="1"/>
</dbReference>
<dbReference type="GO" id="GO:0005737">
    <property type="term" value="C:cytoplasm"/>
    <property type="evidence" value="ECO:0007669"/>
    <property type="project" value="UniProtKB-SubCell"/>
</dbReference>
<keyword evidence="3" id="KW-0963">Cytoplasm</keyword>
<dbReference type="InterPro" id="IPR000242">
    <property type="entry name" value="PTP_cat"/>
</dbReference>
<accession>A0A0V0RKW2</accession>
<evidence type="ECO:0000256" key="4">
    <source>
        <dbReference type="ARBA" id="ARBA00022553"/>
    </source>
</evidence>
<comment type="caution">
    <text evidence="15">The sequence shown here is derived from an EMBL/GenBank/DDBJ whole genome shotgun (WGS) entry which is preliminary data.</text>
</comment>
<feature type="region of interest" description="Disordered" evidence="11">
    <location>
        <begin position="655"/>
        <end position="677"/>
    </location>
</feature>
<dbReference type="PROSITE" id="PS00383">
    <property type="entry name" value="TYR_PHOSPHATASE_1"/>
    <property type="match status" value="1"/>
</dbReference>
<evidence type="ECO:0000313" key="16">
    <source>
        <dbReference type="Proteomes" id="UP000054630"/>
    </source>
</evidence>
<dbReference type="PRINTS" id="PR00401">
    <property type="entry name" value="SH2DOMAIN"/>
</dbReference>
<evidence type="ECO:0000256" key="11">
    <source>
        <dbReference type="SAM" id="MobiDB-lite"/>
    </source>
</evidence>
<protein>
    <recommendedName>
        <fullName evidence="2">protein-tyrosine-phosphatase</fullName>
        <ecNumber evidence="2">3.1.3.48</ecNumber>
    </recommendedName>
</protein>
<dbReference type="AlphaFoldDB" id="A0A0V0RKW2"/>
<dbReference type="SUPFAM" id="SSF55550">
    <property type="entry name" value="SH2 domain"/>
    <property type="match status" value="2"/>
</dbReference>
<dbReference type="GO" id="GO:0030971">
    <property type="term" value="F:receptor tyrosine kinase binding"/>
    <property type="evidence" value="ECO:0007669"/>
    <property type="project" value="TreeGrafter"/>
</dbReference>
<dbReference type="Proteomes" id="UP000054630">
    <property type="component" value="Unassembled WGS sequence"/>
</dbReference>
<dbReference type="InterPro" id="IPR003595">
    <property type="entry name" value="Tyr_Pase_cat"/>
</dbReference>
<evidence type="ECO:0000256" key="2">
    <source>
        <dbReference type="ARBA" id="ARBA00013064"/>
    </source>
</evidence>
<dbReference type="EC" id="3.1.3.48" evidence="2"/>
<organism evidence="15 16">
    <name type="scientific">Trichinella nelsoni</name>
    <dbReference type="NCBI Taxonomy" id="6336"/>
    <lineage>
        <taxon>Eukaryota</taxon>
        <taxon>Metazoa</taxon>
        <taxon>Ecdysozoa</taxon>
        <taxon>Nematoda</taxon>
        <taxon>Enoplea</taxon>
        <taxon>Dorylaimia</taxon>
        <taxon>Trichinellida</taxon>
        <taxon>Trichinellidae</taxon>
        <taxon>Trichinella</taxon>
    </lineage>
</organism>
<sequence length="677" mass="77880">MNDIQFNSTVHDDDMLSKMHRIFCSSPTLALRCHILKVYQAGIQSTELCSKNANRECIVEKTCNFSGNLSQKTNMGYVMNSRRWFHPGISGIEAEQLLIERGFDGSFLVRPSRSTHGDFTLSVRRGNKVTHIKIQNTGEYYALYGGEKFASLSELVQFYMENKEQLREKNGDMIILKYPLNAVDPTAERWFHGYISGREAEQILMEQGRNGSFLVRESQSTPGDYALSVRQDNQVTHVMIRCKDNRYDVGGGDEFSSLKDLVEHYRRSPMVETSGSVVHLKHPLNTTKINPTSIDGRVKKLQEGKDQTSGFWEEFEQLQQQECTHMFSRNEGQRPENRMKNRYKNILPFDHTRIILRGGDPSKIGSDYINANLIEVLPEFEIFDGITRKYISTQGCLNNTIDDFWQMVWQEHSRIIVMTTKEIERGKIQTKCVRYWPEEGQSWNTGFNKEICLSLLIERMTPDFAIRTLRLQKIVNDEAESRLVYHYQFLAWPDHGVPPNPGTVVNFLEEINQLESGMTDKRPLIVHCSAGIGRTGTFIAIDLILCLIRKYGLQCTIDIRRTVQMLRSQRSGMVQTEAQYKFVYMSVHYYIDTFAKLLHEHKRIEDTGHEYTNIRYSAEAASNQVIPISPSPFGSSMRPCNHPQCEACSSTPVVYQPEIIPPPRPKKVPRNPRPENS</sequence>
<dbReference type="PROSITE" id="PS50056">
    <property type="entry name" value="TYR_PHOSPHATASE_2"/>
    <property type="match status" value="1"/>
</dbReference>
<dbReference type="PROSITE" id="PS50001">
    <property type="entry name" value="SH2"/>
    <property type="match status" value="2"/>
</dbReference>
<evidence type="ECO:0000256" key="9">
    <source>
        <dbReference type="ARBA" id="ARBA00051722"/>
    </source>
</evidence>
<dbReference type="Pfam" id="PF00102">
    <property type="entry name" value="Y_phosphatase"/>
    <property type="match status" value="1"/>
</dbReference>
<dbReference type="FunFam" id="3.30.505.10:FF:000018">
    <property type="entry name" value="Tyrosine-protein phosphatase non-receptor type"/>
    <property type="match status" value="1"/>
</dbReference>
<dbReference type="InterPro" id="IPR016130">
    <property type="entry name" value="Tyr_Pase_AS"/>
</dbReference>
<keyword evidence="6" id="KW-0378">Hydrolase</keyword>
<dbReference type="EMBL" id="JYDL01000139">
    <property type="protein sequence ID" value="KRX15139.1"/>
    <property type="molecule type" value="Genomic_DNA"/>
</dbReference>
<dbReference type="PRINTS" id="PR00700">
    <property type="entry name" value="PRTYPHPHTASE"/>
</dbReference>
<gene>
    <name evidence="15" type="primary">PTPN11</name>
    <name evidence="15" type="ORF">T07_11104</name>
</gene>
<dbReference type="InterPro" id="IPR029021">
    <property type="entry name" value="Prot-tyrosine_phosphatase-like"/>
</dbReference>
<dbReference type="SUPFAM" id="SSF52799">
    <property type="entry name" value="(Phosphotyrosine protein) phosphatases II"/>
    <property type="match status" value="1"/>
</dbReference>
<name>A0A0V0RKW2_9BILA</name>
<evidence type="ECO:0000313" key="15">
    <source>
        <dbReference type="EMBL" id="KRX15139.1"/>
    </source>
</evidence>
<dbReference type="STRING" id="6336.A0A0V0RKW2"/>
<keyword evidence="4" id="KW-0597">Phosphoprotein</keyword>
<dbReference type="GO" id="GO:0050839">
    <property type="term" value="F:cell adhesion molecule binding"/>
    <property type="evidence" value="ECO:0007669"/>
    <property type="project" value="TreeGrafter"/>
</dbReference>
<evidence type="ECO:0000259" key="14">
    <source>
        <dbReference type="PROSITE" id="PS50056"/>
    </source>
</evidence>
<keyword evidence="5" id="KW-0677">Repeat</keyword>
<keyword evidence="16" id="KW-1185">Reference proteome</keyword>
<comment type="catalytic activity">
    <reaction evidence="9">
        <text>O-phospho-L-tyrosyl-[protein] + H2O = L-tyrosyl-[protein] + phosphate</text>
        <dbReference type="Rhea" id="RHEA:10684"/>
        <dbReference type="Rhea" id="RHEA-COMP:10136"/>
        <dbReference type="Rhea" id="RHEA-COMP:20101"/>
        <dbReference type="ChEBI" id="CHEBI:15377"/>
        <dbReference type="ChEBI" id="CHEBI:43474"/>
        <dbReference type="ChEBI" id="CHEBI:46858"/>
        <dbReference type="ChEBI" id="CHEBI:61978"/>
        <dbReference type="EC" id="3.1.3.48"/>
    </reaction>
</comment>
<dbReference type="PANTHER" id="PTHR46559:SF3">
    <property type="entry name" value="TYROSINE-PROTEIN PHOSPHATASE NON-RECEPTOR TYPE"/>
    <property type="match status" value="1"/>
</dbReference>
<dbReference type="GO" id="GO:0004726">
    <property type="term" value="F:non-membrane spanning protein tyrosine phosphatase activity"/>
    <property type="evidence" value="ECO:0007669"/>
    <property type="project" value="TreeGrafter"/>
</dbReference>
<feature type="domain" description="SH2" evidence="12">
    <location>
        <begin position="84"/>
        <end position="180"/>
    </location>
</feature>
<dbReference type="SMART" id="SM00194">
    <property type="entry name" value="PTPc"/>
    <property type="match status" value="1"/>
</dbReference>